<gene>
    <name evidence="1" type="ORF">SSE37_10268</name>
</gene>
<reference evidence="1 2" key="1">
    <citation type="submission" date="2006-06" db="EMBL/GenBank/DDBJ databases">
        <authorList>
            <person name="Moran M.A."/>
            <person name="Ferriera S."/>
            <person name="Johnson J."/>
            <person name="Kravitz S."/>
            <person name="Beeson K."/>
            <person name="Sutton G."/>
            <person name="Rogers Y.-H."/>
            <person name="Friedman R."/>
            <person name="Frazier M."/>
            <person name="Venter J.C."/>
        </authorList>
    </citation>
    <scope>NUCLEOTIDE SEQUENCE [LARGE SCALE GENOMIC DNA]</scope>
    <source>
        <strain evidence="1 2">E-37</strain>
    </source>
</reference>
<dbReference type="RefSeq" id="WP_005862268.1">
    <property type="nucleotide sequence ID" value="NZ_CP155729.1"/>
</dbReference>
<proteinExistence type="predicted"/>
<organism evidence="1 2">
    <name type="scientific">Sagittula stellata (strain ATCC 700073 / DSM 11524 / E-37)</name>
    <dbReference type="NCBI Taxonomy" id="388399"/>
    <lineage>
        <taxon>Bacteria</taxon>
        <taxon>Pseudomonadati</taxon>
        <taxon>Pseudomonadota</taxon>
        <taxon>Alphaproteobacteria</taxon>
        <taxon>Rhodobacterales</taxon>
        <taxon>Roseobacteraceae</taxon>
        <taxon>Sagittula</taxon>
    </lineage>
</organism>
<comment type="caution">
    <text evidence="1">The sequence shown here is derived from an EMBL/GenBank/DDBJ whole genome shotgun (WGS) entry which is preliminary data.</text>
</comment>
<evidence type="ECO:0000313" key="2">
    <source>
        <dbReference type="Proteomes" id="UP000005713"/>
    </source>
</evidence>
<dbReference type="EMBL" id="AAYA01000014">
    <property type="protein sequence ID" value="EBA06633.1"/>
    <property type="molecule type" value="Genomic_DNA"/>
</dbReference>
<dbReference type="AlphaFoldDB" id="A3K8F4"/>
<name>A3K8F4_SAGS3</name>
<protein>
    <submittedName>
        <fullName evidence="1">Uncharacterized protein</fullName>
    </submittedName>
</protein>
<keyword evidence="2" id="KW-1185">Reference proteome</keyword>
<dbReference type="Proteomes" id="UP000005713">
    <property type="component" value="Unassembled WGS sequence"/>
</dbReference>
<evidence type="ECO:0000313" key="1">
    <source>
        <dbReference type="EMBL" id="EBA06633.1"/>
    </source>
</evidence>
<accession>A3K8F4</accession>
<sequence>MPYVKIGQSRAAQIKQIEDAMDFLADAIEEGADGDALECIYERLERELALLKAKNDTRDRIRERRERRAMLAAA</sequence>